<organism evidence="2 3">
    <name type="scientific">Bacillus capparidis</name>
    <dbReference type="NCBI Taxonomy" id="1840411"/>
    <lineage>
        <taxon>Bacteria</taxon>
        <taxon>Bacillati</taxon>
        <taxon>Bacillota</taxon>
        <taxon>Bacilli</taxon>
        <taxon>Bacillales</taxon>
        <taxon>Bacillaceae</taxon>
        <taxon>Bacillus</taxon>
    </lineage>
</organism>
<evidence type="ECO:0000313" key="3">
    <source>
        <dbReference type="Proteomes" id="UP000674416"/>
    </source>
</evidence>
<dbReference type="EMBL" id="JAFDST010000001">
    <property type="protein sequence ID" value="MBP1079776.1"/>
    <property type="molecule type" value="Genomic_DNA"/>
</dbReference>
<sequence length="48" mass="5490">MKRKAARDEALKNNQTPKESMGKDSYLTQVHHETNPANRNSKHGRQGE</sequence>
<dbReference type="Proteomes" id="UP000674416">
    <property type="component" value="Unassembled WGS sequence"/>
</dbReference>
<protein>
    <submittedName>
        <fullName evidence="2">Uncharacterized protein</fullName>
    </submittedName>
</protein>
<evidence type="ECO:0000256" key="1">
    <source>
        <dbReference type="SAM" id="MobiDB-lite"/>
    </source>
</evidence>
<feature type="compositionally biased region" description="Basic and acidic residues" evidence="1">
    <location>
        <begin position="1"/>
        <end position="11"/>
    </location>
</feature>
<feature type="region of interest" description="Disordered" evidence="1">
    <location>
        <begin position="1"/>
        <end position="48"/>
    </location>
</feature>
<accession>A0ABS4CQD4</accession>
<evidence type="ECO:0000313" key="2">
    <source>
        <dbReference type="EMBL" id="MBP1079776.1"/>
    </source>
</evidence>
<dbReference type="RefSeq" id="WP_098945193.1">
    <property type="nucleotide sequence ID" value="NZ_JAFDST010000001.1"/>
</dbReference>
<keyword evidence="3" id="KW-1185">Reference proteome</keyword>
<gene>
    <name evidence="2" type="ORF">JOC74_000264</name>
</gene>
<proteinExistence type="predicted"/>
<name>A0ABS4CQD4_9BACI</name>
<comment type="caution">
    <text evidence="2">The sequence shown here is derived from an EMBL/GenBank/DDBJ whole genome shotgun (WGS) entry which is preliminary data.</text>
</comment>
<reference evidence="2 3" key="1">
    <citation type="submission" date="2021-01" db="EMBL/GenBank/DDBJ databases">
        <title>Genomic Encyclopedia of Type Strains, Phase IV (KMG-IV): sequencing the most valuable type-strain genomes for metagenomic binning, comparative biology and taxonomic classification.</title>
        <authorList>
            <person name="Goeker M."/>
        </authorList>
    </citation>
    <scope>NUCLEOTIDE SEQUENCE [LARGE SCALE GENOMIC DNA]</scope>
    <source>
        <strain evidence="2 3">DSM 103394</strain>
    </source>
</reference>